<sequence length="184" mass="19464">MLLGGLLAVVSSLLDMRVAVHDDRDFDRRYVTTLFGTKSEASGLPYVEGLYNQGFAVLLTVAVMVVAAVLAGRGVRAARVATLAAASVFAGVVVAFVVSALHEEELIKAYAALSSFRYEVTYLPGTYLLVLAAVVGLVGAVLVHRAPARHPAAQPEEAVVVHQFTDDDTPPFGIAMPNVERRGG</sequence>
<dbReference type="KEGG" id="led:BBK82_24705"/>
<keyword evidence="3" id="KW-1185">Reference proteome</keyword>
<keyword evidence="1" id="KW-0472">Membrane</keyword>
<gene>
    <name evidence="2" type="ORF">BBK82_24705</name>
</gene>
<keyword evidence="1" id="KW-1133">Transmembrane helix</keyword>
<feature type="transmembrane region" description="Helical" evidence="1">
    <location>
        <begin position="83"/>
        <end position="102"/>
    </location>
</feature>
<feature type="transmembrane region" description="Helical" evidence="1">
    <location>
        <begin position="50"/>
        <end position="71"/>
    </location>
</feature>
<proteinExistence type="predicted"/>
<dbReference type="AlphaFoldDB" id="A0A1B2HM50"/>
<dbReference type="EMBL" id="CP016793">
    <property type="protein sequence ID" value="ANZ38786.1"/>
    <property type="molecule type" value="Genomic_DNA"/>
</dbReference>
<accession>A0A1B2HM50</accession>
<dbReference type="STRING" id="1586287.BBK82_24705"/>
<feature type="transmembrane region" description="Helical" evidence="1">
    <location>
        <begin position="122"/>
        <end position="143"/>
    </location>
</feature>
<reference evidence="2 3" key="1">
    <citation type="submission" date="2016-07" db="EMBL/GenBank/DDBJ databases">
        <title>Complete genome sequence of the Lentzea guizhouensis DHS C013.</title>
        <authorList>
            <person name="Cao C."/>
        </authorList>
    </citation>
    <scope>NUCLEOTIDE SEQUENCE [LARGE SCALE GENOMIC DNA]</scope>
    <source>
        <strain evidence="2 3">DHS C013</strain>
    </source>
</reference>
<protein>
    <submittedName>
        <fullName evidence="2">Uncharacterized protein</fullName>
    </submittedName>
</protein>
<keyword evidence="1" id="KW-0812">Transmembrane</keyword>
<organism evidence="2 3">
    <name type="scientific">Lentzea guizhouensis</name>
    <dbReference type="NCBI Taxonomy" id="1586287"/>
    <lineage>
        <taxon>Bacteria</taxon>
        <taxon>Bacillati</taxon>
        <taxon>Actinomycetota</taxon>
        <taxon>Actinomycetes</taxon>
        <taxon>Pseudonocardiales</taxon>
        <taxon>Pseudonocardiaceae</taxon>
        <taxon>Lentzea</taxon>
    </lineage>
</organism>
<evidence type="ECO:0000256" key="1">
    <source>
        <dbReference type="SAM" id="Phobius"/>
    </source>
</evidence>
<name>A0A1B2HM50_9PSEU</name>
<evidence type="ECO:0000313" key="3">
    <source>
        <dbReference type="Proteomes" id="UP000093053"/>
    </source>
</evidence>
<evidence type="ECO:0000313" key="2">
    <source>
        <dbReference type="EMBL" id="ANZ38786.1"/>
    </source>
</evidence>
<dbReference type="Proteomes" id="UP000093053">
    <property type="component" value="Chromosome"/>
</dbReference>